<reference evidence="3 4" key="1">
    <citation type="journal article" date="2009" name="Nat. Genet.">
        <title>The genome of the cucumber, Cucumis sativus L.</title>
        <authorList>
            <person name="Huang S."/>
            <person name="Li R."/>
            <person name="Zhang Z."/>
            <person name="Li L."/>
            <person name="Gu X."/>
            <person name="Fan W."/>
            <person name="Lucas W.J."/>
            <person name="Wang X."/>
            <person name="Xie B."/>
            <person name="Ni P."/>
            <person name="Ren Y."/>
            <person name="Zhu H."/>
            <person name="Li J."/>
            <person name="Lin K."/>
            <person name="Jin W."/>
            <person name="Fei Z."/>
            <person name="Li G."/>
            <person name="Staub J."/>
            <person name="Kilian A."/>
            <person name="van der Vossen E.A."/>
            <person name="Wu Y."/>
            <person name="Guo J."/>
            <person name="He J."/>
            <person name="Jia Z."/>
            <person name="Ren Y."/>
            <person name="Tian G."/>
            <person name="Lu Y."/>
            <person name="Ruan J."/>
            <person name="Qian W."/>
            <person name="Wang M."/>
            <person name="Huang Q."/>
            <person name="Li B."/>
            <person name="Xuan Z."/>
            <person name="Cao J."/>
            <person name="Asan"/>
            <person name="Wu Z."/>
            <person name="Zhang J."/>
            <person name="Cai Q."/>
            <person name="Bai Y."/>
            <person name="Zhao B."/>
            <person name="Han Y."/>
            <person name="Li Y."/>
            <person name="Li X."/>
            <person name="Wang S."/>
            <person name="Shi Q."/>
            <person name="Liu S."/>
            <person name="Cho W.K."/>
            <person name="Kim J.Y."/>
            <person name="Xu Y."/>
            <person name="Heller-Uszynska K."/>
            <person name="Miao H."/>
            <person name="Cheng Z."/>
            <person name="Zhang S."/>
            <person name="Wu J."/>
            <person name="Yang Y."/>
            <person name="Kang H."/>
            <person name="Li M."/>
            <person name="Liang H."/>
            <person name="Ren X."/>
            <person name="Shi Z."/>
            <person name="Wen M."/>
            <person name="Jian M."/>
            <person name="Yang H."/>
            <person name="Zhang G."/>
            <person name="Yang Z."/>
            <person name="Chen R."/>
            <person name="Liu S."/>
            <person name="Li J."/>
            <person name="Ma L."/>
            <person name="Liu H."/>
            <person name="Zhou Y."/>
            <person name="Zhao J."/>
            <person name="Fang X."/>
            <person name="Li G."/>
            <person name="Fang L."/>
            <person name="Li Y."/>
            <person name="Liu D."/>
            <person name="Zheng H."/>
            <person name="Zhang Y."/>
            <person name="Qin N."/>
            <person name="Li Z."/>
            <person name="Yang G."/>
            <person name="Yang S."/>
            <person name="Bolund L."/>
            <person name="Kristiansen K."/>
            <person name="Zheng H."/>
            <person name="Li S."/>
            <person name="Zhang X."/>
            <person name="Yang H."/>
            <person name="Wang J."/>
            <person name="Sun R."/>
            <person name="Zhang B."/>
            <person name="Jiang S."/>
            <person name="Wang J."/>
            <person name="Du Y."/>
            <person name="Li S."/>
        </authorList>
    </citation>
    <scope>NUCLEOTIDE SEQUENCE [LARGE SCALE GENOMIC DNA]</scope>
    <source>
        <strain evidence="4">cv. 9930</strain>
    </source>
</reference>
<feature type="domain" description="DUF7903" evidence="2">
    <location>
        <begin position="42"/>
        <end position="366"/>
    </location>
</feature>
<name>A0A0A0LHP7_CUCSA</name>
<dbReference type="AlphaFoldDB" id="A0A0A0LHP7"/>
<feature type="compositionally biased region" description="Polar residues" evidence="1">
    <location>
        <begin position="16"/>
        <end position="27"/>
    </location>
</feature>
<dbReference type="eggNOG" id="ENOG502QUVX">
    <property type="taxonomic scope" value="Eukaryota"/>
</dbReference>
<accession>A0A0A0LHP7</accession>
<organism evidence="3 4">
    <name type="scientific">Cucumis sativus</name>
    <name type="common">Cucumber</name>
    <dbReference type="NCBI Taxonomy" id="3659"/>
    <lineage>
        <taxon>Eukaryota</taxon>
        <taxon>Viridiplantae</taxon>
        <taxon>Streptophyta</taxon>
        <taxon>Embryophyta</taxon>
        <taxon>Tracheophyta</taxon>
        <taxon>Spermatophyta</taxon>
        <taxon>Magnoliopsida</taxon>
        <taxon>eudicotyledons</taxon>
        <taxon>Gunneridae</taxon>
        <taxon>Pentapetalae</taxon>
        <taxon>rosids</taxon>
        <taxon>fabids</taxon>
        <taxon>Cucurbitales</taxon>
        <taxon>Cucurbitaceae</taxon>
        <taxon>Benincaseae</taxon>
        <taxon>Cucumis</taxon>
    </lineage>
</organism>
<sequence>MAYIPPHKRHSRDMENTSPTPESLSSQFNRKLNLKRKFNGKLTITYAEGAISKWFVIGSSDDGNQFLPCVHLEPFSVPSIELKWGEKPLALLNSSVSQGNREEEEETETGPWESIIVNLLPELLSSVEHIKNELYQHDGVKPKLVARVGKVLFHGISKIDRNELPTERTLRQLKGLFYTSVSDTYMENRTERVIPLIGLEFEVEKDIYIVKVSDEERPSVTLSCKCIALPHSNNLKLYKVEINQVRHMVGDISCLKQNVDMRLMLYSKKNLQKLTDDEMEGIVGLINSAVLDQDMMGGLRWPLGKATSGNRFRVVEVWHTVSKYYVNPFLRLQLRNANRYDLSTSIGEASKEVTLNLKHVTFELLVSIFLTVSMNMIFAPKKMMLYL</sequence>
<evidence type="ECO:0000313" key="3">
    <source>
        <dbReference type="EMBL" id="KGN61323.1"/>
    </source>
</evidence>
<keyword evidence="4" id="KW-1185">Reference proteome</keyword>
<protein>
    <recommendedName>
        <fullName evidence="2">DUF7903 domain-containing protein</fullName>
    </recommendedName>
</protein>
<dbReference type="InterPro" id="IPR057225">
    <property type="entry name" value="DUF7903"/>
</dbReference>
<dbReference type="PANTHER" id="PTHR35481:SF1">
    <property type="entry name" value="DNA-DIRECTED RNA POLYMERASE SUBUNIT ALPHA"/>
    <property type="match status" value="1"/>
</dbReference>
<dbReference type="EMBL" id="CM002923">
    <property type="protein sequence ID" value="KGN61323.1"/>
    <property type="molecule type" value="Genomic_DNA"/>
</dbReference>
<dbReference type="OMA" id="IWHVIAN"/>
<proteinExistence type="predicted"/>
<dbReference type="Gramene" id="KGN61323">
    <property type="protein sequence ID" value="KGN61323"/>
    <property type="gene ID" value="Csa_2G083700"/>
</dbReference>
<evidence type="ECO:0000259" key="2">
    <source>
        <dbReference type="Pfam" id="PF25475"/>
    </source>
</evidence>
<feature type="compositionally biased region" description="Basic residues" evidence="1">
    <location>
        <begin position="1"/>
        <end position="11"/>
    </location>
</feature>
<reference evidence="3 4" key="3">
    <citation type="journal article" date="2010" name="BMC Genomics">
        <title>Transcriptome sequencing and comparative analysis of cucumber flowers with different sex types.</title>
        <authorList>
            <person name="Guo S."/>
            <person name="Zheng Y."/>
            <person name="Joung J.G."/>
            <person name="Liu S."/>
            <person name="Zhang Z."/>
            <person name="Crasta O.R."/>
            <person name="Sobral B.W."/>
            <person name="Xu Y."/>
            <person name="Huang S."/>
            <person name="Fei Z."/>
        </authorList>
    </citation>
    <scope>NUCLEOTIDE SEQUENCE [LARGE SCALE GENOMIC DNA]</scope>
    <source>
        <strain evidence="4">cv. 9930</strain>
    </source>
</reference>
<gene>
    <name evidence="3" type="ORF">Csa_2G083700</name>
</gene>
<evidence type="ECO:0000256" key="1">
    <source>
        <dbReference type="SAM" id="MobiDB-lite"/>
    </source>
</evidence>
<reference evidence="3 4" key="4">
    <citation type="journal article" date="2011" name="BMC Genomics">
        <title>RNA-Seq improves annotation of protein-coding genes in the cucumber genome.</title>
        <authorList>
            <person name="Li Z."/>
            <person name="Zhang Z."/>
            <person name="Yan P."/>
            <person name="Huang S."/>
            <person name="Fei Z."/>
            <person name="Lin K."/>
        </authorList>
    </citation>
    <scope>NUCLEOTIDE SEQUENCE [LARGE SCALE GENOMIC DNA]</scope>
    <source>
        <strain evidence="4">cv. 9930</strain>
    </source>
</reference>
<evidence type="ECO:0000313" key="4">
    <source>
        <dbReference type="Proteomes" id="UP000029981"/>
    </source>
</evidence>
<feature type="region of interest" description="Disordered" evidence="1">
    <location>
        <begin position="1"/>
        <end position="27"/>
    </location>
</feature>
<reference evidence="3 4" key="2">
    <citation type="journal article" date="2009" name="PLoS ONE">
        <title>An integrated genetic and cytogenetic map of the cucumber genome.</title>
        <authorList>
            <person name="Ren Y."/>
            <person name="Zhang Z."/>
            <person name="Liu J."/>
            <person name="Staub J.E."/>
            <person name="Han Y."/>
            <person name="Cheng Z."/>
            <person name="Li X."/>
            <person name="Lu J."/>
            <person name="Miao H."/>
            <person name="Kang H."/>
            <person name="Xie B."/>
            <person name="Gu X."/>
            <person name="Wang X."/>
            <person name="Du Y."/>
            <person name="Jin W."/>
            <person name="Huang S."/>
        </authorList>
    </citation>
    <scope>NUCLEOTIDE SEQUENCE [LARGE SCALE GENOMIC DNA]</scope>
    <source>
        <strain evidence="4">cv. 9930</strain>
    </source>
</reference>
<dbReference type="Pfam" id="PF25475">
    <property type="entry name" value="DUF7903"/>
    <property type="match status" value="1"/>
</dbReference>
<dbReference type="Proteomes" id="UP000029981">
    <property type="component" value="Chromosome 2"/>
</dbReference>
<dbReference type="PANTHER" id="PTHR35481">
    <property type="entry name" value="DNA-DIRECTED RNA POLYMERASE SUBUNIT ALPHA"/>
    <property type="match status" value="1"/>
</dbReference>